<sequence length="51" mass="6290">MLNVSVLNFKHNFIRYNSNWIPYVPHWMKKQRLARKRNINLLWQIPRSPNG</sequence>
<proteinExistence type="predicted"/>
<organism evidence="1 2">
    <name type="scientific">Elaeophora elaphi</name>
    <dbReference type="NCBI Taxonomy" id="1147741"/>
    <lineage>
        <taxon>Eukaryota</taxon>
        <taxon>Metazoa</taxon>
        <taxon>Ecdysozoa</taxon>
        <taxon>Nematoda</taxon>
        <taxon>Chromadorea</taxon>
        <taxon>Rhabditida</taxon>
        <taxon>Spirurina</taxon>
        <taxon>Spiruromorpha</taxon>
        <taxon>Filarioidea</taxon>
        <taxon>Onchocercidae</taxon>
        <taxon>Elaeophora</taxon>
    </lineage>
</organism>
<accession>A0A0R3RNH9</accession>
<dbReference type="Proteomes" id="UP000050640">
    <property type="component" value="Unplaced"/>
</dbReference>
<dbReference type="AlphaFoldDB" id="A0A0R3RNH9"/>
<protein>
    <submittedName>
        <fullName evidence="2">Uncharacterized protein</fullName>
    </submittedName>
</protein>
<dbReference type="WBParaSite" id="EEL_0000303901-mRNA-1">
    <property type="protein sequence ID" value="EEL_0000303901-mRNA-1"/>
    <property type="gene ID" value="EEL_0000303901"/>
</dbReference>
<evidence type="ECO:0000313" key="2">
    <source>
        <dbReference type="WBParaSite" id="EEL_0000303901-mRNA-1"/>
    </source>
</evidence>
<evidence type="ECO:0000313" key="1">
    <source>
        <dbReference type="Proteomes" id="UP000050640"/>
    </source>
</evidence>
<keyword evidence="1" id="KW-1185">Reference proteome</keyword>
<name>A0A0R3RNH9_9BILA</name>
<reference evidence="2" key="1">
    <citation type="submission" date="2017-02" db="UniProtKB">
        <authorList>
            <consortium name="WormBaseParasite"/>
        </authorList>
    </citation>
    <scope>IDENTIFICATION</scope>
</reference>